<evidence type="ECO:0000313" key="2">
    <source>
        <dbReference type="EMBL" id="SVB40696.1"/>
    </source>
</evidence>
<dbReference type="InterPro" id="IPR021836">
    <property type="entry name" value="DUF3429"/>
</dbReference>
<reference evidence="2" key="1">
    <citation type="submission" date="2018-05" db="EMBL/GenBank/DDBJ databases">
        <authorList>
            <person name="Lanie J.A."/>
            <person name="Ng W.-L."/>
            <person name="Kazmierczak K.M."/>
            <person name="Andrzejewski T.M."/>
            <person name="Davidsen T.M."/>
            <person name="Wayne K.J."/>
            <person name="Tettelin H."/>
            <person name="Glass J.I."/>
            <person name="Rusch D."/>
            <person name="Podicherti R."/>
            <person name="Tsui H.-C.T."/>
            <person name="Winkler M.E."/>
        </authorList>
    </citation>
    <scope>NUCLEOTIDE SEQUENCE</scope>
</reference>
<accession>A0A382DQC8</accession>
<keyword evidence="1" id="KW-0812">Transmembrane</keyword>
<name>A0A382DQC8_9ZZZZ</name>
<keyword evidence="1" id="KW-0472">Membrane</keyword>
<dbReference type="EMBL" id="UINC01040600">
    <property type="protein sequence ID" value="SVB40696.1"/>
    <property type="molecule type" value="Genomic_DNA"/>
</dbReference>
<protein>
    <recommendedName>
        <fullName evidence="3">DUF3429 domain-containing protein</fullName>
    </recommendedName>
</protein>
<organism evidence="2">
    <name type="scientific">marine metagenome</name>
    <dbReference type="NCBI Taxonomy" id="408172"/>
    <lineage>
        <taxon>unclassified sequences</taxon>
        <taxon>metagenomes</taxon>
        <taxon>ecological metagenomes</taxon>
    </lineage>
</organism>
<feature type="transmembrane region" description="Helical" evidence="1">
    <location>
        <begin position="30"/>
        <end position="52"/>
    </location>
</feature>
<proteinExistence type="predicted"/>
<feature type="transmembrane region" description="Helical" evidence="1">
    <location>
        <begin position="64"/>
        <end position="84"/>
    </location>
</feature>
<dbReference type="Pfam" id="PF11911">
    <property type="entry name" value="DUF3429"/>
    <property type="match status" value="1"/>
</dbReference>
<feature type="transmembrane region" description="Helical" evidence="1">
    <location>
        <begin position="118"/>
        <end position="138"/>
    </location>
</feature>
<dbReference type="AlphaFoldDB" id="A0A382DQC8"/>
<sequence>MTNRWVVTLTLAGALPFALAVWLNVQQLTLLGADAAAWLWGYSAVIAAFLAGAQWGRSLQPLDLVSLLASNGFALLVFALALWLRTNTGVVLLEIVFAGLLFVDRRQWRLGLISTDYWHLRIGVTALVCSLLAIYAFVSTTP</sequence>
<feature type="transmembrane region" description="Helical" evidence="1">
    <location>
        <begin position="90"/>
        <end position="106"/>
    </location>
</feature>
<keyword evidence="1" id="KW-1133">Transmembrane helix</keyword>
<gene>
    <name evidence="2" type="ORF">METZ01_LOCUS193550</name>
</gene>
<evidence type="ECO:0000256" key="1">
    <source>
        <dbReference type="SAM" id="Phobius"/>
    </source>
</evidence>
<evidence type="ECO:0008006" key="3">
    <source>
        <dbReference type="Google" id="ProtNLM"/>
    </source>
</evidence>